<dbReference type="AlphaFoldDB" id="A0A1H2MQ19"/>
<organism evidence="2 3">
    <name type="scientific">Pseudomonas mucidolens</name>
    <dbReference type="NCBI Taxonomy" id="46679"/>
    <lineage>
        <taxon>Bacteria</taxon>
        <taxon>Pseudomonadati</taxon>
        <taxon>Pseudomonadota</taxon>
        <taxon>Gammaproteobacteria</taxon>
        <taxon>Pseudomonadales</taxon>
        <taxon>Pseudomonadaceae</taxon>
        <taxon>Pseudomonas</taxon>
    </lineage>
</organism>
<accession>A0A1H2MQ19</accession>
<dbReference type="OrthoDB" id="8758505at2"/>
<dbReference type="Pfam" id="PF24697">
    <property type="entry name" value="DUF7661"/>
    <property type="match status" value="1"/>
</dbReference>
<feature type="domain" description="DUF7661" evidence="1">
    <location>
        <begin position="1"/>
        <end position="72"/>
    </location>
</feature>
<dbReference type="InterPro" id="IPR056078">
    <property type="entry name" value="DUF7661"/>
</dbReference>
<protein>
    <recommendedName>
        <fullName evidence="1">DUF7661 domain-containing protein</fullName>
    </recommendedName>
</protein>
<name>A0A1H2MQ19_9PSED</name>
<dbReference type="EMBL" id="LT629802">
    <property type="protein sequence ID" value="SDU95309.1"/>
    <property type="molecule type" value="Genomic_DNA"/>
</dbReference>
<reference evidence="3" key="1">
    <citation type="submission" date="2016-10" db="EMBL/GenBank/DDBJ databases">
        <authorList>
            <person name="Varghese N."/>
            <person name="Submissions S."/>
        </authorList>
    </citation>
    <scope>NUCLEOTIDE SEQUENCE [LARGE SCALE GENOMIC DNA]</scope>
    <source>
        <strain evidence="3">LMG 2223</strain>
    </source>
</reference>
<gene>
    <name evidence="2" type="ORF">SAMN05216202_2162</name>
</gene>
<keyword evidence="3" id="KW-1185">Reference proteome</keyword>
<proteinExistence type="predicted"/>
<sequence>MMVFDVFGKTLGIQKTQSEWYVFYLDQSTGKRSRAVEVVIPDFIHEDEIAGWLDDIYHESASATRPCVVRIK</sequence>
<dbReference type="Proteomes" id="UP000198600">
    <property type="component" value="Chromosome I"/>
</dbReference>
<evidence type="ECO:0000259" key="1">
    <source>
        <dbReference type="Pfam" id="PF24697"/>
    </source>
</evidence>
<evidence type="ECO:0000313" key="3">
    <source>
        <dbReference type="Proteomes" id="UP000198600"/>
    </source>
</evidence>
<evidence type="ECO:0000313" key="2">
    <source>
        <dbReference type="EMBL" id="SDU95309.1"/>
    </source>
</evidence>